<proteinExistence type="predicted"/>
<sequence length="741" mass="78737">MGDRMAGHGGDRMGEASRRELMTRAATVGLLMRHTVNSIAVLVALADPASLAHPAGKALLVLLAAWSVYRLGTRSHRPALLAVDYLLVLAVCLAIPALVPEPDFFVGNTAPQAIAGTAVVSISVSVPMRASIPMTLGIAAAYAFGASGAVGWENVASVTAIYYFAVQCTTASVIRLMLLRVADAVDRARRQRHDAEVTRRVSDALRHYEHEQLALLHDTAASTLLVVGQGTAVDAERLAAQARRDLDLLHNGAWVAPPPRIDLVSALRQCAAHLRTPVRFAGREDLWMPGESAQPVIAAAREVMTNADRHARADALDVTVTDHAVLLTDDGVGFDPAQPRRGHGLDDSIVGRMRRAGGHARIESTPGAGTRIELRWAPAESPVTAPDPDGLVDRTRTRYALALIGYALANLAISVPPAVAVATHPDLQTALGILAACAGLAALPGILGNRWGYARPAAACLLFVAVAQPMLLPPELLLGYAHWAQNAIGWCLLPLALTLPTRAGVAVLAGYWLVGSAVTLTRAPTAETLVNIGLGTASILAVQLFALIFNGLMRDAALDIAGETQEHQRLVTRDRVTTALRDEYHRRYATIVDNVVPLLSTLARGAGVDTDIQSRARAECRRLRALFDQAATFDHVLMQRIRLVIDTAEVRGVDVVTDVTGVLPELDGAHLDALLTPVAQVLSHAVSDARLVVTAVEDNVEISIVVDTAAELRSLPEELSCADVVASAGALWCLIRLSSSR</sequence>
<comment type="caution">
    <text evidence="1">The sequence shown here is derived from an EMBL/GenBank/DDBJ whole genome shotgun (WGS) entry which is preliminary data.</text>
</comment>
<dbReference type="EMBL" id="JAOXLN010000013">
    <property type="protein sequence ID" value="MDZ5086534.1"/>
    <property type="molecule type" value="Genomic_DNA"/>
</dbReference>
<dbReference type="Proteomes" id="UP001289645">
    <property type="component" value="Unassembled WGS sequence"/>
</dbReference>
<evidence type="ECO:0000313" key="2">
    <source>
        <dbReference type="Proteomes" id="UP001289645"/>
    </source>
</evidence>
<accession>A0ACC6MHR8</accession>
<gene>
    <name evidence="1" type="ORF">OHX15_14190</name>
</gene>
<evidence type="ECO:0000313" key="1">
    <source>
        <dbReference type="EMBL" id="MDZ5086534.1"/>
    </source>
</evidence>
<name>A0ACC6MHR8_MYCPF</name>
<keyword evidence="1" id="KW-0067">ATP-binding</keyword>
<reference evidence="1 2" key="1">
    <citation type="journal article" date="2021" name="Chemosphere">
        <title>Bioballs carrying a syntrophic Rhodococcus and Mycolicibacterium consortium for simultaneous sorption and biodegradation of fuel oil in contaminated freshwater.</title>
        <authorList>
            <person name="Naloka K."/>
            <person name="Polrit D."/>
            <person name="Muangchinda C."/>
            <person name="Thoetkiattikul H."/>
            <person name="Pinyakong O."/>
        </authorList>
    </citation>
    <scope>NUCLEOTIDE SEQUENCE [LARGE SCALE GENOMIC DNA]</scope>
    <source>
        <strain evidence="1 2">J101</strain>
    </source>
</reference>
<keyword evidence="1" id="KW-0547">Nucleotide-binding</keyword>
<organism evidence="1 2">
    <name type="scientific">Mycolicibacterium parafortuitum</name>
    <name type="common">Mycobacterium parafortuitum</name>
    <dbReference type="NCBI Taxonomy" id="39692"/>
    <lineage>
        <taxon>Bacteria</taxon>
        <taxon>Bacillati</taxon>
        <taxon>Actinomycetota</taxon>
        <taxon>Actinomycetes</taxon>
        <taxon>Mycobacteriales</taxon>
        <taxon>Mycobacteriaceae</taxon>
        <taxon>Mycolicibacterium</taxon>
    </lineage>
</organism>
<protein>
    <submittedName>
        <fullName evidence="1">ATP-binding protein</fullName>
    </submittedName>
</protein>
<keyword evidence="2" id="KW-1185">Reference proteome</keyword>